<reference evidence="10 11" key="1">
    <citation type="journal article" date="2020" name="bioRxiv">
        <title>Metabolic contributions of an alphaproteobacterial endosymbiont in the apicomplexan Cardiosporidium cionae.</title>
        <authorList>
            <person name="Hunter E.S."/>
            <person name="Paight C.J."/>
            <person name="Lane C.E."/>
        </authorList>
    </citation>
    <scope>NUCLEOTIDE SEQUENCE [LARGE SCALE GENOMIC DNA]</scope>
    <source>
        <strain evidence="10">ESH_2018</strain>
    </source>
</reference>
<feature type="transmembrane region" description="Helical" evidence="9">
    <location>
        <begin position="28"/>
        <end position="46"/>
    </location>
</feature>
<accession>A0ABQ7JG60</accession>
<evidence type="ECO:0000256" key="9">
    <source>
        <dbReference type="RuleBase" id="RU363100"/>
    </source>
</evidence>
<dbReference type="PANTHER" id="PTHR14154">
    <property type="entry name" value="UPF0041 BRAIN PROTEIN 44-RELATED"/>
    <property type="match status" value="1"/>
</dbReference>
<keyword evidence="6 9" id="KW-1133">Transmembrane helix</keyword>
<keyword evidence="3 9" id="KW-0813">Transport</keyword>
<evidence type="ECO:0000313" key="11">
    <source>
        <dbReference type="Proteomes" id="UP000823046"/>
    </source>
</evidence>
<keyword evidence="11" id="KW-1185">Reference proteome</keyword>
<evidence type="ECO:0000256" key="4">
    <source>
        <dbReference type="ARBA" id="ARBA00022692"/>
    </source>
</evidence>
<evidence type="ECO:0000256" key="5">
    <source>
        <dbReference type="ARBA" id="ARBA00022792"/>
    </source>
</evidence>
<dbReference type="Proteomes" id="UP000823046">
    <property type="component" value="Unassembled WGS sequence"/>
</dbReference>
<evidence type="ECO:0000256" key="6">
    <source>
        <dbReference type="ARBA" id="ARBA00022989"/>
    </source>
</evidence>
<protein>
    <recommendedName>
        <fullName evidence="9">Mitochondrial pyruvate carrier</fullName>
    </recommendedName>
</protein>
<evidence type="ECO:0000256" key="1">
    <source>
        <dbReference type="ARBA" id="ARBA00004448"/>
    </source>
</evidence>
<dbReference type="Pfam" id="PF03650">
    <property type="entry name" value="MPC"/>
    <property type="match status" value="1"/>
</dbReference>
<evidence type="ECO:0000256" key="8">
    <source>
        <dbReference type="ARBA" id="ARBA00023136"/>
    </source>
</evidence>
<dbReference type="EMBL" id="JADAQX010000007">
    <property type="protein sequence ID" value="KAF8823013.1"/>
    <property type="molecule type" value="Genomic_DNA"/>
</dbReference>
<feature type="transmembrane region" description="Helical" evidence="9">
    <location>
        <begin position="52"/>
        <end position="72"/>
    </location>
</feature>
<organism evidence="10 11">
    <name type="scientific">Cardiosporidium cionae</name>
    <dbReference type="NCBI Taxonomy" id="476202"/>
    <lineage>
        <taxon>Eukaryota</taxon>
        <taxon>Sar</taxon>
        <taxon>Alveolata</taxon>
        <taxon>Apicomplexa</taxon>
        <taxon>Aconoidasida</taxon>
        <taxon>Nephromycida</taxon>
        <taxon>Cardiosporidium</taxon>
    </lineage>
</organism>
<evidence type="ECO:0000256" key="7">
    <source>
        <dbReference type="ARBA" id="ARBA00023128"/>
    </source>
</evidence>
<dbReference type="InterPro" id="IPR005336">
    <property type="entry name" value="MPC"/>
</dbReference>
<comment type="similarity">
    <text evidence="2 9">Belongs to the mitochondrial pyruvate carrier (MPC) (TC 2.A.105) family.</text>
</comment>
<evidence type="ECO:0000313" key="10">
    <source>
        <dbReference type="EMBL" id="KAF8823013.1"/>
    </source>
</evidence>
<keyword evidence="8 9" id="KW-0472">Membrane</keyword>
<gene>
    <name evidence="10" type="ORF">IE077_004252</name>
</gene>
<comment type="subcellular location">
    <subcellularLocation>
        <location evidence="1 9">Mitochondrion inner membrane</location>
        <topology evidence="1 9">Multi-pass membrane protein</topology>
    </subcellularLocation>
</comment>
<sequence>MTTPFTGVLTVARQFGGYMRRYGMTTHFWGPIANWGFVIAGIADMTKSPEVISGRMTGILCVYSLLFMRFAVMVQPRNYLLFACHACNETVQLTQAGRKVYFNYNK</sequence>
<comment type="function">
    <text evidence="9">Mediates the uptake of pyruvate into mitochondria.</text>
</comment>
<proteinExistence type="inferred from homology"/>
<keyword evidence="5 9" id="KW-0999">Mitochondrion inner membrane</keyword>
<evidence type="ECO:0000256" key="2">
    <source>
        <dbReference type="ARBA" id="ARBA00006416"/>
    </source>
</evidence>
<keyword evidence="7 9" id="KW-0496">Mitochondrion</keyword>
<evidence type="ECO:0000256" key="3">
    <source>
        <dbReference type="ARBA" id="ARBA00022448"/>
    </source>
</evidence>
<comment type="caution">
    <text evidence="10">The sequence shown here is derived from an EMBL/GenBank/DDBJ whole genome shotgun (WGS) entry which is preliminary data.</text>
</comment>
<name>A0ABQ7JG60_9APIC</name>
<keyword evidence="4 9" id="KW-0812">Transmembrane</keyword>